<dbReference type="AlphaFoldDB" id="A0A917XPP1"/>
<organism evidence="2 3">
    <name type="scientific">Streptomyces fuscichromogenes</name>
    <dbReference type="NCBI Taxonomy" id="1324013"/>
    <lineage>
        <taxon>Bacteria</taxon>
        <taxon>Bacillati</taxon>
        <taxon>Actinomycetota</taxon>
        <taxon>Actinomycetes</taxon>
        <taxon>Kitasatosporales</taxon>
        <taxon>Streptomycetaceae</taxon>
        <taxon>Streptomyces</taxon>
    </lineage>
</organism>
<dbReference type="RefSeq" id="WP_189269747.1">
    <property type="nucleotide sequence ID" value="NZ_BMML01000067.1"/>
</dbReference>
<name>A0A917XPP1_9ACTN</name>
<keyword evidence="1" id="KW-0812">Transmembrane</keyword>
<comment type="caution">
    <text evidence="2">The sequence shown here is derived from an EMBL/GenBank/DDBJ whole genome shotgun (WGS) entry which is preliminary data.</text>
</comment>
<keyword evidence="3" id="KW-1185">Reference proteome</keyword>
<evidence type="ECO:0000313" key="2">
    <source>
        <dbReference type="EMBL" id="GGN47289.1"/>
    </source>
</evidence>
<dbReference type="Proteomes" id="UP000653411">
    <property type="component" value="Unassembled WGS sequence"/>
</dbReference>
<accession>A0A917XPP1</accession>
<reference evidence="2" key="1">
    <citation type="journal article" date="2014" name="Int. J. Syst. Evol. Microbiol.">
        <title>Complete genome sequence of Corynebacterium casei LMG S-19264T (=DSM 44701T), isolated from a smear-ripened cheese.</title>
        <authorList>
            <consortium name="US DOE Joint Genome Institute (JGI-PGF)"/>
            <person name="Walter F."/>
            <person name="Albersmeier A."/>
            <person name="Kalinowski J."/>
            <person name="Ruckert C."/>
        </authorList>
    </citation>
    <scope>NUCLEOTIDE SEQUENCE</scope>
    <source>
        <strain evidence="2">CGMCC 4.7110</strain>
    </source>
</reference>
<evidence type="ECO:0000256" key="1">
    <source>
        <dbReference type="SAM" id="Phobius"/>
    </source>
</evidence>
<sequence length="66" mass="6491">MDRWDVLGLAGVLLLGGGLGLLAPWLGLAAAGLVLLTIAVAGAVAGERQAAREQLVDAVKAKGGEG</sequence>
<gene>
    <name evidence="2" type="ORF">GCM10011578_100830</name>
</gene>
<proteinExistence type="predicted"/>
<evidence type="ECO:0000313" key="3">
    <source>
        <dbReference type="Proteomes" id="UP000653411"/>
    </source>
</evidence>
<reference evidence="2" key="2">
    <citation type="submission" date="2020-09" db="EMBL/GenBank/DDBJ databases">
        <authorList>
            <person name="Sun Q."/>
            <person name="Zhou Y."/>
        </authorList>
    </citation>
    <scope>NUCLEOTIDE SEQUENCE</scope>
    <source>
        <strain evidence="2">CGMCC 4.7110</strain>
    </source>
</reference>
<keyword evidence="1" id="KW-1133">Transmembrane helix</keyword>
<keyword evidence="1" id="KW-0472">Membrane</keyword>
<protein>
    <submittedName>
        <fullName evidence="2">Uncharacterized protein</fullName>
    </submittedName>
</protein>
<dbReference type="EMBL" id="BMML01000067">
    <property type="protein sequence ID" value="GGN47289.1"/>
    <property type="molecule type" value="Genomic_DNA"/>
</dbReference>
<feature type="transmembrane region" description="Helical" evidence="1">
    <location>
        <begin position="12"/>
        <end position="45"/>
    </location>
</feature>